<evidence type="ECO:0000313" key="1">
    <source>
        <dbReference type="EMBL" id="OHA72964.1"/>
    </source>
</evidence>
<sequence>MDLSAKKILPGVAQVLGENPSRLKRKGSPVKLICWGLADPNCILKKRCGKGNPVNIPEPSGNAPSEMLRDNRTIAVAMAKH</sequence>
<dbReference type="Proteomes" id="UP000177287">
    <property type="component" value="Unassembled WGS sequence"/>
</dbReference>
<name>A0A1G2RJE4_9BACT</name>
<evidence type="ECO:0000313" key="2">
    <source>
        <dbReference type="Proteomes" id="UP000177287"/>
    </source>
</evidence>
<comment type="caution">
    <text evidence="1">The sequence shown here is derived from an EMBL/GenBank/DDBJ whole genome shotgun (WGS) entry which is preliminary data.</text>
</comment>
<dbReference type="EMBL" id="MHUF01000006">
    <property type="protein sequence ID" value="OHA72964.1"/>
    <property type="molecule type" value="Genomic_DNA"/>
</dbReference>
<accession>A0A1G2RJE4</accession>
<proteinExistence type="predicted"/>
<dbReference type="AlphaFoldDB" id="A0A1G2RJE4"/>
<gene>
    <name evidence="1" type="ORF">A3A27_02350</name>
</gene>
<reference evidence="1 2" key="1">
    <citation type="journal article" date="2016" name="Nat. Commun.">
        <title>Thousands of microbial genomes shed light on interconnected biogeochemical processes in an aquifer system.</title>
        <authorList>
            <person name="Anantharaman K."/>
            <person name="Brown C.T."/>
            <person name="Hug L.A."/>
            <person name="Sharon I."/>
            <person name="Castelle C.J."/>
            <person name="Probst A.J."/>
            <person name="Thomas B.C."/>
            <person name="Singh A."/>
            <person name="Wilkins M.J."/>
            <person name="Karaoz U."/>
            <person name="Brodie E.L."/>
            <person name="Williams K.H."/>
            <person name="Hubbard S.S."/>
            <person name="Banfield J.F."/>
        </authorList>
    </citation>
    <scope>NUCLEOTIDE SEQUENCE [LARGE SCALE GENOMIC DNA]</scope>
</reference>
<organism evidence="1 2">
    <name type="scientific">Candidatus Wildermuthbacteria bacterium RIFCSPLOWO2_01_FULL_47_18</name>
    <dbReference type="NCBI Taxonomy" id="1802460"/>
    <lineage>
        <taxon>Bacteria</taxon>
        <taxon>Candidatus Wildermuthiibacteriota</taxon>
    </lineage>
</organism>
<protein>
    <submittedName>
        <fullName evidence="1">Uncharacterized protein</fullName>
    </submittedName>
</protein>